<evidence type="ECO:0000256" key="1">
    <source>
        <dbReference type="ARBA" id="ARBA00023002"/>
    </source>
</evidence>
<accession>A0AAE3A8J4</accession>
<dbReference type="InterPro" id="IPR056798">
    <property type="entry name" value="ADH_Fe_C"/>
</dbReference>
<dbReference type="Pfam" id="PF25137">
    <property type="entry name" value="ADH_Fe_C"/>
    <property type="match status" value="1"/>
</dbReference>
<organism evidence="4 5">
    <name type="scientific">Hominiventricola filiformis</name>
    <dbReference type="NCBI Taxonomy" id="2885352"/>
    <lineage>
        <taxon>Bacteria</taxon>
        <taxon>Bacillati</taxon>
        <taxon>Bacillota</taxon>
        <taxon>Clostridia</taxon>
        <taxon>Lachnospirales</taxon>
        <taxon>Lachnospiraceae</taxon>
        <taxon>Hominiventricola</taxon>
    </lineage>
</organism>
<keyword evidence="1" id="KW-0560">Oxidoreductase</keyword>
<proteinExistence type="predicted"/>
<dbReference type="GO" id="GO:0046872">
    <property type="term" value="F:metal ion binding"/>
    <property type="evidence" value="ECO:0007669"/>
    <property type="project" value="InterPro"/>
</dbReference>
<dbReference type="Pfam" id="PF00465">
    <property type="entry name" value="Fe-ADH"/>
    <property type="match status" value="1"/>
</dbReference>
<evidence type="ECO:0000259" key="2">
    <source>
        <dbReference type="Pfam" id="PF00465"/>
    </source>
</evidence>
<dbReference type="Proteomes" id="UP001198220">
    <property type="component" value="Unassembled WGS sequence"/>
</dbReference>
<dbReference type="GO" id="GO:0004022">
    <property type="term" value="F:alcohol dehydrogenase (NAD+) activity"/>
    <property type="evidence" value="ECO:0007669"/>
    <property type="project" value="TreeGrafter"/>
</dbReference>
<dbReference type="Gene3D" id="3.40.50.1970">
    <property type="match status" value="1"/>
</dbReference>
<dbReference type="FunFam" id="3.40.50.1970:FF:000003">
    <property type="entry name" value="Alcohol dehydrogenase, iron-containing"/>
    <property type="match status" value="1"/>
</dbReference>
<keyword evidence="5" id="KW-1185">Reference proteome</keyword>
<evidence type="ECO:0000313" key="5">
    <source>
        <dbReference type="Proteomes" id="UP001198220"/>
    </source>
</evidence>
<dbReference type="PANTHER" id="PTHR11496">
    <property type="entry name" value="ALCOHOL DEHYDROGENASE"/>
    <property type="match status" value="1"/>
</dbReference>
<dbReference type="AlphaFoldDB" id="A0AAE3A8J4"/>
<comment type="caution">
    <text evidence="4">The sequence shown here is derived from an EMBL/GenBank/DDBJ whole genome shotgun (WGS) entry which is preliminary data.</text>
</comment>
<dbReference type="SUPFAM" id="SSF56796">
    <property type="entry name" value="Dehydroquinate synthase-like"/>
    <property type="match status" value="1"/>
</dbReference>
<dbReference type="InterPro" id="IPR018211">
    <property type="entry name" value="ADH_Fe_CS"/>
</dbReference>
<dbReference type="Gene3D" id="1.20.1090.10">
    <property type="entry name" value="Dehydroquinate synthase-like - alpha domain"/>
    <property type="match status" value="1"/>
</dbReference>
<feature type="domain" description="Fe-containing alcohol dehydrogenase-like C-terminal" evidence="3">
    <location>
        <begin position="170"/>
        <end position="373"/>
    </location>
</feature>
<dbReference type="InterPro" id="IPR001670">
    <property type="entry name" value="ADH_Fe/GldA"/>
</dbReference>
<dbReference type="EMBL" id="JAJEPS010000022">
    <property type="protein sequence ID" value="MCC2127494.1"/>
    <property type="molecule type" value="Genomic_DNA"/>
</dbReference>
<dbReference type="RefSeq" id="WP_118771547.1">
    <property type="nucleotide sequence ID" value="NZ_JAJEPS010000022.1"/>
</dbReference>
<dbReference type="PROSITE" id="PS00913">
    <property type="entry name" value="ADH_IRON_1"/>
    <property type="match status" value="1"/>
</dbReference>
<sequence>MGNYYVKPRIYMEREGLREILKGVTRAFIVTDKFMHESGKVSYLTDVLDQMGIAYEIFSEVKPDPDIATVTKGIGLMTDFKPQALLALGGGSPIDCAKAINYLSAREGFSEKCKFVAIPTTSGTGTEVSRFSVISDPEKSAKYPLVADELLPDDAILDAELTKTVPPSITADTGIDVLTHAIEAFVSKNANDFTDAAAEKAIKLVRSNLLKAYKTPDDLNARQHMHHASCLAGMAFSNAGLGLNHGMAHTLGGHFHIPHGRANAILLPYVMAYNCGCHDKLTVHAKRYARIARLARLEGSSIRQSAFNVIRSTKQLIKQLNIPTSIAEAGVSREDFMAALDEMVNAAMNDACTATNPRDCTPEEVRDLFLAAYEGRRI</sequence>
<feature type="domain" description="Alcohol dehydrogenase iron-type/glycerol dehydrogenase GldA" evidence="2">
    <location>
        <begin position="17"/>
        <end position="158"/>
    </location>
</feature>
<dbReference type="InterPro" id="IPR039697">
    <property type="entry name" value="Alcohol_dehydrogenase_Fe"/>
</dbReference>
<dbReference type="CDD" id="cd08180">
    <property type="entry name" value="PDD"/>
    <property type="match status" value="1"/>
</dbReference>
<evidence type="ECO:0000313" key="4">
    <source>
        <dbReference type="EMBL" id="MCC2127494.1"/>
    </source>
</evidence>
<name>A0AAE3A8J4_9FIRM</name>
<evidence type="ECO:0000259" key="3">
    <source>
        <dbReference type="Pfam" id="PF25137"/>
    </source>
</evidence>
<dbReference type="PANTHER" id="PTHR11496:SF83">
    <property type="entry name" value="HYDROXYACID-OXOACID TRANSHYDROGENASE, MITOCHONDRIAL"/>
    <property type="match status" value="1"/>
</dbReference>
<protein>
    <submittedName>
        <fullName evidence="4">Iron-containing alcohol dehydrogenase</fullName>
    </submittedName>
</protein>
<gene>
    <name evidence="4" type="ORF">LKD36_15165</name>
</gene>
<dbReference type="FunFam" id="1.20.1090.10:FF:000001">
    <property type="entry name" value="Aldehyde-alcohol dehydrogenase"/>
    <property type="match status" value="1"/>
</dbReference>
<reference evidence="4 5" key="1">
    <citation type="submission" date="2021-10" db="EMBL/GenBank/DDBJ databases">
        <title>Anaerobic single-cell dispensing facilitates the cultivation of human gut bacteria.</title>
        <authorList>
            <person name="Afrizal A."/>
        </authorList>
    </citation>
    <scope>NUCLEOTIDE SEQUENCE [LARGE SCALE GENOMIC DNA]</scope>
    <source>
        <strain evidence="4 5">CLA-AA-H276</strain>
    </source>
</reference>